<keyword evidence="5" id="KW-1185">Reference proteome</keyword>
<dbReference type="InterPro" id="IPR050595">
    <property type="entry name" value="Bact_response_regulator"/>
</dbReference>
<dbReference type="InterPro" id="IPR001789">
    <property type="entry name" value="Sig_transdc_resp-reg_receiver"/>
</dbReference>
<proteinExistence type="predicted"/>
<gene>
    <name evidence="4" type="ordered locus">Fleli_1358</name>
</gene>
<protein>
    <submittedName>
        <fullName evidence="4">Response regulator containing CheY-like receiver domain and AraC-type DNA-binding domain</fullName>
    </submittedName>
</protein>
<organism evidence="4 5">
    <name type="scientific">Bernardetia litoralis (strain ATCC 23117 / DSM 6794 / NBRC 15988 / NCIMB 1366 / Fx l1 / Sio-4)</name>
    <name type="common">Flexibacter litoralis</name>
    <dbReference type="NCBI Taxonomy" id="880071"/>
    <lineage>
        <taxon>Bacteria</taxon>
        <taxon>Pseudomonadati</taxon>
        <taxon>Bacteroidota</taxon>
        <taxon>Cytophagia</taxon>
        <taxon>Cytophagales</taxon>
        <taxon>Bernardetiaceae</taxon>
        <taxon>Bernardetia</taxon>
    </lineage>
</organism>
<dbReference type="PANTHER" id="PTHR44591:SF19">
    <property type="entry name" value="TWO-COMPONENT RESPONSE REGULATOR-RELATED"/>
    <property type="match status" value="1"/>
</dbReference>
<dbReference type="PROSITE" id="PS50110">
    <property type="entry name" value="RESPONSE_REGULATORY"/>
    <property type="match status" value="1"/>
</dbReference>
<sequence length="133" mass="15063">MATKKNKAILCVDDDPMILMSLKLQLTQSFDGQFIIETAESGEEALELIEFLGGRKIDTLLIISDWLMPKMKGDELLVKVKDRFPKVGQIMLSGQAENEAVQNAFKNSNLKYFISKPWNKNDLVEKVNEVLKS</sequence>
<dbReference type="SMART" id="SM00448">
    <property type="entry name" value="REC"/>
    <property type="match status" value="1"/>
</dbReference>
<dbReference type="OrthoDB" id="109585at2"/>
<dbReference type="GO" id="GO:0003677">
    <property type="term" value="F:DNA binding"/>
    <property type="evidence" value="ECO:0007669"/>
    <property type="project" value="UniProtKB-KW"/>
</dbReference>
<dbReference type="STRING" id="880071.Fleli_1358"/>
<reference evidence="5" key="1">
    <citation type="submission" date="2012-06" db="EMBL/GenBank/DDBJ databases">
        <title>The complete genome of Flexibacter litoralis DSM 6794.</title>
        <authorList>
            <person name="Lucas S."/>
            <person name="Copeland A."/>
            <person name="Lapidus A."/>
            <person name="Glavina del Rio T."/>
            <person name="Dalin E."/>
            <person name="Tice H."/>
            <person name="Bruce D."/>
            <person name="Goodwin L."/>
            <person name="Pitluck S."/>
            <person name="Peters L."/>
            <person name="Ovchinnikova G."/>
            <person name="Lu M."/>
            <person name="Kyrpides N."/>
            <person name="Mavromatis K."/>
            <person name="Ivanova N."/>
            <person name="Brettin T."/>
            <person name="Detter J.C."/>
            <person name="Han C."/>
            <person name="Larimer F."/>
            <person name="Land M."/>
            <person name="Hauser L."/>
            <person name="Markowitz V."/>
            <person name="Cheng J.-F."/>
            <person name="Hugenholtz P."/>
            <person name="Woyke T."/>
            <person name="Wu D."/>
            <person name="Spring S."/>
            <person name="Lang E."/>
            <person name="Kopitz M."/>
            <person name="Brambilla E."/>
            <person name="Klenk H.-P."/>
            <person name="Eisen J.A."/>
        </authorList>
    </citation>
    <scope>NUCLEOTIDE SEQUENCE [LARGE SCALE GENOMIC DNA]</scope>
    <source>
        <strain evidence="5">ATCC 23117 / DSM 6794 / NBRC 15988 / NCIMB 1366 / Sio-4</strain>
    </source>
</reference>
<dbReference type="PANTHER" id="PTHR44591">
    <property type="entry name" value="STRESS RESPONSE REGULATOR PROTEIN 1"/>
    <property type="match status" value="1"/>
</dbReference>
<dbReference type="KEGG" id="fli:Fleli_1358"/>
<dbReference type="EMBL" id="CP003345">
    <property type="protein sequence ID" value="AFM03790.1"/>
    <property type="molecule type" value="Genomic_DNA"/>
</dbReference>
<accession>I4AIK5</accession>
<evidence type="ECO:0000256" key="1">
    <source>
        <dbReference type="ARBA" id="ARBA00022553"/>
    </source>
</evidence>
<evidence type="ECO:0000313" key="5">
    <source>
        <dbReference type="Proteomes" id="UP000006054"/>
    </source>
</evidence>
<dbReference type="Pfam" id="PF00072">
    <property type="entry name" value="Response_reg"/>
    <property type="match status" value="1"/>
</dbReference>
<dbReference type="HOGENOM" id="CLU_000445_69_8_10"/>
<dbReference type="Gene3D" id="3.40.50.2300">
    <property type="match status" value="1"/>
</dbReference>
<dbReference type="GO" id="GO:0000160">
    <property type="term" value="P:phosphorelay signal transduction system"/>
    <property type="evidence" value="ECO:0007669"/>
    <property type="project" value="InterPro"/>
</dbReference>
<feature type="modified residue" description="4-aspartylphosphate" evidence="2">
    <location>
        <position position="65"/>
    </location>
</feature>
<keyword evidence="4" id="KW-0238">DNA-binding</keyword>
<dbReference type="RefSeq" id="WP_014797247.1">
    <property type="nucleotide sequence ID" value="NC_018018.1"/>
</dbReference>
<evidence type="ECO:0000313" key="4">
    <source>
        <dbReference type="EMBL" id="AFM03790.1"/>
    </source>
</evidence>
<dbReference type="SUPFAM" id="SSF52172">
    <property type="entry name" value="CheY-like"/>
    <property type="match status" value="1"/>
</dbReference>
<evidence type="ECO:0000259" key="3">
    <source>
        <dbReference type="PROSITE" id="PS50110"/>
    </source>
</evidence>
<dbReference type="AlphaFoldDB" id="I4AIK5"/>
<keyword evidence="1 2" id="KW-0597">Phosphoprotein</keyword>
<dbReference type="InterPro" id="IPR011006">
    <property type="entry name" value="CheY-like_superfamily"/>
</dbReference>
<dbReference type="eggNOG" id="COG0784">
    <property type="taxonomic scope" value="Bacteria"/>
</dbReference>
<name>I4AIK5_BERLS</name>
<evidence type="ECO:0000256" key="2">
    <source>
        <dbReference type="PROSITE-ProRule" id="PRU00169"/>
    </source>
</evidence>
<feature type="domain" description="Response regulatory" evidence="3">
    <location>
        <begin position="8"/>
        <end position="131"/>
    </location>
</feature>
<dbReference type="Proteomes" id="UP000006054">
    <property type="component" value="Chromosome"/>
</dbReference>